<proteinExistence type="predicted"/>
<reference evidence="1" key="1">
    <citation type="journal article" date="2022" name="Int. J. Mol. Sci.">
        <title>Draft Genome of Tanacetum Coccineum: Genomic Comparison of Closely Related Tanacetum-Family Plants.</title>
        <authorList>
            <person name="Yamashiro T."/>
            <person name="Shiraishi A."/>
            <person name="Nakayama K."/>
            <person name="Satake H."/>
        </authorList>
    </citation>
    <scope>NUCLEOTIDE SEQUENCE</scope>
</reference>
<dbReference type="Proteomes" id="UP001151760">
    <property type="component" value="Unassembled WGS sequence"/>
</dbReference>
<evidence type="ECO:0000313" key="1">
    <source>
        <dbReference type="EMBL" id="GJT56002.1"/>
    </source>
</evidence>
<organism evidence="1 3">
    <name type="scientific">Tanacetum coccineum</name>
    <dbReference type="NCBI Taxonomy" id="301880"/>
    <lineage>
        <taxon>Eukaryota</taxon>
        <taxon>Viridiplantae</taxon>
        <taxon>Streptophyta</taxon>
        <taxon>Embryophyta</taxon>
        <taxon>Tracheophyta</taxon>
        <taxon>Spermatophyta</taxon>
        <taxon>Magnoliopsida</taxon>
        <taxon>eudicotyledons</taxon>
        <taxon>Gunneridae</taxon>
        <taxon>Pentapetalae</taxon>
        <taxon>asterids</taxon>
        <taxon>campanulids</taxon>
        <taxon>Asterales</taxon>
        <taxon>Asteraceae</taxon>
        <taxon>Asteroideae</taxon>
        <taxon>Anthemideae</taxon>
        <taxon>Anthemidinae</taxon>
        <taxon>Tanacetum</taxon>
    </lineage>
</organism>
<protein>
    <submittedName>
        <fullName evidence="1">Uncharacterized protein</fullName>
    </submittedName>
</protein>
<reference evidence="1" key="2">
    <citation type="submission" date="2022-01" db="EMBL/GenBank/DDBJ databases">
        <authorList>
            <person name="Yamashiro T."/>
            <person name="Shiraishi A."/>
            <person name="Satake H."/>
            <person name="Nakayama K."/>
        </authorList>
    </citation>
    <scope>NUCLEOTIDE SEQUENCE</scope>
</reference>
<keyword evidence="3" id="KW-1185">Reference proteome</keyword>
<accession>A0ABQ5EZK6</accession>
<evidence type="ECO:0000313" key="2">
    <source>
        <dbReference type="EMBL" id="GJT85962.1"/>
    </source>
</evidence>
<dbReference type="EMBL" id="BQNB010019502">
    <property type="protein sequence ID" value="GJT85962.1"/>
    <property type="molecule type" value="Genomic_DNA"/>
</dbReference>
<gene>
    <name evidence="1" type="ORF">Tco_0991056</name>
    <name evidence="2" type="ORF">Tco_1067679</name>
</gene>
<evidence type="ECO:0000313" key="3">
    <source>
        <dbReference type="Proteomes" id="UP001151760"/>
    </source>
</evidence>
<name>A0ABQ5EZK6_9ASTR</name>
<sequence length="87" mass="10082">MSFFGTTQKRYNWFWRISLCFASGRCMEIEEDDWFDEGAYEFVRFWCLAIMDLDIIEQQQQFASGEIFDSVSRTVYASTAGESSAAG</sequence>
<dbReference type="EMBL" id="BQNB010016806">
    <property type="protein sequence ID" value="GJT56002.1"/>
    <property type="molecule type" value="Genomic_DNA"/>
</dbReference>
<comment type="caution">
    <text evidence="1">The sequence shown here is derived from an EMBL/GenBank/DDBJ whole genome shotgun (WGS) entry which is preliminary data.</text>
</comment>